<dbReference type="EMBL" id="FOMT01000001">
    <property type="protein sequence ID" value="SFD74910.1"/>
    <property type="molecule type" value="Genomic_DNA"/>
</dbReference>
<organism evidence="5 6">
    <name type="scientific">Paenibacillus catalpae</name>
    <dbReference type="NCBI Taxonomy" id="1045775"/>
    <lineage>
        <taxon>Bacteria</taxon>
        <taxon>Bacillati</taxon>
        <taxon>Bacillota</taxon>
        <taxon>Bacilli</taxon>
        <taxon>Bacillales</taxon>
        <taxon>Paenibacillaceae</taxon>
        <taxon>Paenibacillus</taxon>
    </lineage>
</organism>
<dbReference type="SUPFAM" id="SSF51735">
    <property type="entry name" value="NAD(P)-binding Rossmann-fold domains"/>
    <property type="match status" value="1"/>
</dbReference>
<feature type="domain" description="Ketoreductase" evidence="4">
    <location>
        <begin position="23"/>
        <end position="213"/>
    </location>
</feature>
<keyword evidence="6" id="KW-1185">Reference proteome</keyword>
<dbReference type="PRINTS" id="PR00080">
    <property type="entry name" value="SDRFAMILY"/>
</dbReference>
<dbReference type="Pfam" id="PF13561">
    <property type="entry name" value="adh_short_C2"/>
    <property type="match status" value="1"/>
</dbReference>
<keyword evidence="2" id="KW-0560">Oxidoreductase</keyword>
<evidence type="ECO:0000256" key="3">
    <source>
        <dbReference type="ARBA" id="ARBA00023027"/>
    </source>
</evidence>
<gene>
    <name evidence="5" type="ORF">SAMN05216378_1253</name>
</gene>
<dbReference type="GO" id="GO:0016491">
    <property type="term" value="F:oxidoreductase activity"/>
    <property type="evidence" value="ECO:0007669"/>
    <property type="project" value="UniProtKB-KW"/>
</dbReference>
<dbReference type="STRING" id="1045775.SAMN05216378_1253"/>
<dbReference type="InterPro" id="IPR002347">
    <property type="entry name" value="SDR_fam"/>
</dbReference>
<dbReference type="Gene3D" id="3.40.50.720">
    <property type="entry name" value="NAD(P)-binding Rossmann-like Domain"/>
    <property type="match status" value="1"/>
</dbReference>
<keyword evidence="3" id="KW-0520">NAD</keyword>
<comment type="similarity">
    <text evidence="1">Belongs to the short-chain dehydrogenases/reductases (SDR) family.</text>
</comment>
<dbReference type="PANTHER" id="PTHR24321:SF8">
    <property type="entry name" value="ESTRADIOL 17-BETA-DEHYDROGENASE 8-RELATED"/>
    <property type="match status" value="1"/>
</dbReference>
<proteinExistence type="inferred from homology"/>
<dbReference type="InterPro" id="IPR036291">
    <property type="entry name" value="NAD(P)-bd_dom_sf"/>
</dbReference>
<dbReference type="GO" id="GO:0008206">
    <property type="term" value="P:bile acid metabolic process"/>
    <property type="evidence" value="ECO:0007669"/>
    <property type="project" value="UniProtKB-ARBA"/>
</dbReference>
<dbReference type="AlphaFoldDB" id="A0A1I1V3N9"/>
<dbReference type="PANTHER" id="PTHR24321">
    <property type="entry name" value="DEHYDROGENASES, SHORT CHAIN"/>
    <property type="match status" value="1"/>
</dbReference>
<evidence type="ECO:0000256" key="1">
    <source>
        <dbReference type="ARBA" id="ARBA00006484"/>
    </source>
</evidence>
<reference evidence="6" key="1">
    <citation type="submission" date="2016-10" db="EMBL/GenBank/DDBJ databases">
        <authorList>
            <person name="Varghese N."/>
            <person name="Submissions S."/>
        </authorList>
    </citation>
    <scope>NUCLEOTIDE SEQUENCE [LARGE SCALE GENOMIC DNA]</scope>
    <source>
        <strain evidence="6">CGMCC 1.10784</strain>
    </source>
</reference>
<evidence type="ECO:0000313" key="5">
    <source>
        <dbReference type="EMBL" id="SFD74910.1"/>
    </source>
</evidence>
<dbReference type="InterPro" id="IPR057326">
    <property type="entry name" value="KR_dom"/>
</dbReference>
<dbReference type="FunFam" id="3.40.50.720:FF:000084">
    <property type="entry name" value="Short-chain dehydrogenase reductase"/>
    <property type="match status" value="1"/>
</dbReference>
<sequence length="275" mass="29382">MDQRLDDMEQGGMPTEGLPLAGKTALVTGAGSGIGRASALKLARAGANICLLDLIDERTEDVEKEIRGMGREAEFYDVDVSDQGRMERAIRAAAERFGRLDVVFANAGINGTLAPIEDLTPESWDETLGINLRGTFLTVKNAIPHMKEKGGSIVVTSSINGNRKFSGFGMSAYSSSKAGQVAFAKMAALELARYRIRVNAICPGAIETNIGENTKSTKAVDKIRIPVEYPEGAQPLEHGPGQPEQVADLVLFLASDQSSHITGTEIYIDGAETLL</sequence>
<name>A0A1I1V3N9_9BACL</name>
<evidence type="ECO:0000259" key="4">
    <source>
        <dbReference type="SMART" id="SM00822"/>
    </source>
</evidence>
<dbReference type="NCBIfam" id="NF004203">
    <property type="entry name" value="PRK05653.2-4"/>
    <property type="match status" value="1"/>
</dbReference>
<accession>A0A1I1V3N9</accession>
<dbReference type="SMART" id="SM00822">
    <property type="entry name" value="PKS_KR"/>
    <property type="match status" value="1"/>
</dbReference>
<dbReference type="CDD" id="cd05233">
    <property type="entry name" value="SDR_c"/>
    <property type="match status" value="1"/>
</dbReference>
<evidence type="ECO:0000256" key="2">
    <source>
        <dbReference type="ARBA" id="ARBA00023002"/>
    </source>
</evidence>
<dbReference type="PRINTS" id="PR00081">
    <property type="entry name" value="GDHRDH"/>
</dbReference>
<protein>
    <submittedName>
        <fullName evidence="5">NAD(P)-dependent dehydrogenase, short-chain alcohol dehydrogenase family</fullName>
    </submittedName>
</protein>
<dbReference type="RefSeq" id="WP_425434524.1">
    <property type="nucleotide sequence ID" value="NZ_FOMT01000001.1"/>
</dbReference>
<dbReference type="Proteomes" id="UP000198855">
    <property type="component" value="Unassembled WGS sequence"/>
</dbReference>
<evidence type="ECO:0000313" key="6">
    <source>
        <dbReference type="Proteomes" id="UP000198855"/>
    </source>
</evidence>